<dbReference type="OrthoDB" id="2063054at2"/>
<sequence>MKLTRTERIVNQVILAFFAAFAVIPLVGVLFSSVTPASENHGGFAVPDRVDLGNYGAAWTRGNFSSYLLSSVIVTVAVVILSVVLATFAGYAFARMKFFGSSVLFYLLLLGLTLPAEAFIIPLYFNLRTVGLTDTYWALILPQTAQSLAFAVFWMRNQFRGFPGEIIEAARLDGASDMRALWRIVVPTSLAPMMTMAVIITMWTWNEFLLPLVMVVSDNKRTAPLGLAFFQGQHLTDYSLLAAAGVMVALPIAVLFFALQKRFINGMVGGISVR</sequence>
<dbReference type="PROSITE" id="PS50928">
    <property type="entry name" value="ABC_TM1"/>
    <property type="match status" value="1"/>
</dbReference>
<dbReference type="InterPro" id="IPR035906">
    <property type="entry name" value="MetI-like_sf"/>
</dbReference>
<keyword evidence="6 7" id="KW-0472">Membrane</keyword>
<dbReference type="SUPFAM" id="SSF161098">
    <property type="entry name" value="MetI-like"/>
    <property type="match status" value="1"/>
</dbReference>
<dbReference type="PATRIC" id="fig|134601.6.peg.1985"/>
<feature type="transmembrane region" description="Helical" evidence="7">
    <location>
        <begin position="238"/>
        <end position="259"/>
    </location>
</feature>
<feature type="transmembrane region" description="Helical" evidence="7">
    <location>
        <begin position="136"/>
        <end position="155"/>
    </location>
</feature>
<dbReference type="InterPro" id="IPR000515">
    <property type="entry name" value="MetI-like"/>
</dbReference>
<feature type="transmembrane region" description="Helical" evidence="7">
    <location>
        <begin position="67"/>
        <end position="91"/>
    </location>
</feature>
<dbReference type="Proteomes" id="UP000062255">
    <property type="component" value="Chromosome"/>
</dbReference>
<evidence type="ECO:0000256" key="6">
    <source>
        <dbReference type="ARBA" id="ARBA00023136"/>
    </source>
</evidence>
<dbReference type="Pfam" id="PF00528">
    <property type="entry name" value="BPD_transp_1"/>
    <property type="match status" value="1"/>
</dbReference>
<accession>A0A0K0X428</accession>
<feature type="transmembrane region" description="Helical" evidence="7">
    <location>
        <begin position="180"/>
        <end position="205"/>
    </location>
</feature>
<evidence type="ECO:0000256" key="4">
    <source>
        <dbReference type="ARBA" id="ARBA00022692"/>
    </source>
</evidence>
<comment type="similarity">
    <text evidence="7">Belongs to the binding-protein-dependent transport system permease family.</text>
</comment>
<protein>
    <submittedName>
        <fullName evidence="9">Sugar ABC transporter permease</fullName>
    </submittedName>
</protein>
<dbReference type="CDD" id="cd06261">
    <property type="entry name" value="TM_PBP2"/>
    <property type="match status" value="1"/>
</dbReference>
<evidence type="ECO:0000256" key="3">
    <source>
        <dbReference type="ARBA" id="ARBA00022475"/>
    </source>
</evidence>
<dbReference type="KEGG" id="mgo:AFA91_09530"/>
<proteinExistence type="inferred from homology"/>
<evidence type="ECO:0000313" key="9">
    <source>
        <dbReference type="EMBL" id="AKS32068.1"/>
    </source>
</evidence>
<organism evidence="9 10">
    <name type="scientific">Mycolicibacterium goodii</name>
    <name type="common">Mycobacterium goodii</name>
    <dbReference type="NCBI Taxonomy" id="134601"/>
    <lineage>
        <taxon>Bacteria</taxon>
        <taxon>Bacillati</taxon>
        <taxon>Actinomycetota</taxon>
        <taxon>Actinomycetes</taxon>
        <taxon>Mycobacteriales</taxon>
        <taxon>Mycobacteriaceae</taxon>
        <taxon>Mycolicibacterium</taxon>
    </lineage>
</organism>
<keyword evidence="2 7" id="KW-0813">Transport</keyword>
<dbReference type="RefSeq" id="WP_049744488.1">
    <property type="nucleotide sequence ID" value="NZ_CP012150.1"/>
</dbReference>
<dbReference type="GO" id="GO:0055085">
    <property type="term" value="P:transmembrane transport"/>
    <property type="evidence" value="ECO:0007669"/>
    <property type="project" value="InterPro"/>
</dbReference>
<evidence type="ECO:0000256" key="5">
    <source>
        <dbReference type="ARBA" id="ARBA00022989"/>
    </source>
</evidence>
<evidence type="ECO:0000256" key="7">
    <source>
        <dbReference type="RuleBase" id="RU363032"/>
    </source>
</evidence>
<comment type="subcellular location">
    <subcellularLocation>
        <location evidence="1 7">Cell membrane</location>
        <topology evidence="1 7">Multi-pass membrane protein</topology>
    </subcellularLocation>
</comment>
<dbReference type="AlphaFoldDB" id="A0A0K0X428"/>
<evidence type="ECO:0000259" key="8">
    <source>
        <dbReference type="PROSITE" id="PS50928"/>
    </source>
</evidence>
<dbReference type="STRING" id="134601.AFA91_09530"/>
<dbReference type="EMBL" id="CP012150">
    <property type="protein sequence ID" value="AKS32068.1"/>
    <property type="molecule type" value="Genomic_DNA"/>
</dbReference>
<evidence type="ECO:0000256" key="2">
    <source>
        <dbReference type="ARBA" id="ARBA00022448"/>
    </source>
</evidence>
<name>A0A0K0X428_MYCGD</name>
<dbReference type="PANTHER" id="PTHR43744">
    <property type="entry name" value="ABC TRANSPORTER PERMEASE PROTEIN MG189-RELATED-RELATED"/>
    <property type="match status" value="1"/>
</dbReference>
<dbReference type="GO" id="GO:0005886">
    <property type="term" value="C:plasma membrane"/>
    <property type="evidence" value="ECO:0007669"/>
    <property type="project" value="UniProtKB-SubCell"/>
</dbReference>
<feature type="domain" description="ABC transmembrane type-1" evidence="8">
    <location>
        <begin position="68"/>
        <end position="259"/>
    </location>
</feature>
<dbReference type="PANTHER" id="PTHR43744:SF12">
    <property type="entry name" value="ABC TRANSPORTER PERMEASE PROTEIN MG189-RELATED"/>
    <property type="match status" value="1"/>
</dbReference>
<feature type="transmembrane region" description="Helical" evidence="7">
    <location>
        <begin position="103"/>
        <end position="124"/>
    </location>
</feature>
<reference evidence="9 10" key="1">
    <citation type="submission" date="2015-07" db="EMBL/GenBank/DDBJ databases">
        <title>Complete genome sequence of Mycobacterium goodii X7B, a facultative thermophilic biodesulfurizing bacterium.</title>
        <authorList>
            <person name="Yu B."/>
            <person name="Li F."/>
            <person name="Xu P."/>
        </authorList>
    </citation>
    <scope>NUCLEOTIDE SEQUENCE [LARGE SCALE GENOMIC DNA]</scope>
    <source>
        <strain evidence="9 10">X7B</strain>
    </source>
</reference>
<gene>
    <name evidence="9" type="ORF">AFA91_09530</name>
</gene>
<feature type="transmembrane region" description="Helical" evidence="7">
    <location>
        <begin position="12"/>
        <end position="31"/>
    </location>
</feature>
<evidence type="ECO:0000313" key="10">
    <source>
        <dbReference type="Proteomes" id="UP000062255"/>
    </source>
</evidence>
<keyword evidence="4 7" id="KW-0812">Transmembrane</keyword>
<keyword evidence="5 7" id="KW-1133">Transmembrane helix</keyword>
<dbReference type="Gene3D" id="1.10.3720.10">
    <property type="entry name" value="MetI-like"/>
    <property type="match status" value="1"/>
</dbReference>
<keyword evidence="3" id="KW-1003">Cell membrane</keyword>
<evidence type="ECO:0000256" key="1">
    <source>
        <dbReference type="ARBA" id="ARBA00004651"/>
    </source>
</evidence>